<evidence type="ECO:0000259" key="4">
    <source>
        <dbReference type="PROSITE" id="PS50043"/>
    </source>
</evidence>
<dbReference type="PANTHER" id="PTHR44688:SF16">
    <property type="entry name" value="DNA-BINDING TRANSCRIPTIONAL ACTIVATOR DEVR_DOSR"/>
    <property type="match status" value="1"/>
</dbReference>
<dbReference type="PRINTS" id="PR00038">
    <property type="entry name" value="HTHLUXR"/>
</dbReference>
<dbReference type="PANTHER" id="PTHR44688">
    <property type="entry name" value="DNA-BINDING TRANSCRIPTIONAL ACTIVATOR DEVR_DOSR"/>
    <property type="match status" value="1"/>
</dbReference>
<keyword evidence="6" id="KW-1185">Reference proteome</keyword>
<keyword evidence="2" id="KW-0238">DNA-binding</keyword>
<dbReference type="PROSITE" id="PS00622">
    <property type="entry name" value="HTH_LUXR_1"/>
    <property type="match status" value="1"/>
</dbReference>
<evidence type="ECO:0000256" key="2">
    <source>
        <dbReference type="ARBA" id="ARBA00023125"/>
    </source>
</evidence>
<dbReference type="GO" id="GO:0006355">
    <property type="term" value="P:regulation of DNA-templated transcription"/>
    <property type="evidence" value="ECO:0007669"/>
    <property type="project" value="InterPro"/>
</dbReference>
<accession>A0A1B7HJ24</accession>
<dbReference type="Gene3D" id="1.10.10.10">
    <property type="entry name" value="Winged helix-like DNA-binding domain superfamily/Winged helix DNA-binding domain"/>
    <property type="match status" value="1"/>
</dbReference>
<keyword evidence="3" id="KW-0804">Transcription</keyword>
<dbReference type="GO" id="GO:0003677">
    <property type="term" value="F:DNA binding"/>
    <property type="evidence" value="ECO:0007669"/>
    <property type="project" value="UniProtKB-KW"/>
</dbReference>
<evidence type="ECO:0000313" key="5">
    <source>
        <dbReference type="EMBL" id="OAT15644.1"/>
    </source>
</evidence>
<dbReference type="SUPFAM" id="SSF46894">
    <property type="entry name" value="C-terminal effector domain of the bipartite response regulators"/>
    <property type="match status" value="1"/>
</dbReference>
<organism evidence="5 6">
    <name type="scientific">Buttiauxella noackiae ATCC 51607</name>
    <dbReference type="NCBI Taxonomy" id="1354255"/>
    <lineage>
        <taxon>Bacteria</taxon>
        <taxon>Pseudomonadati</taxon>
        <taxon>Pseudomonadota</taxon>
        <taxon>Gammaproteobacteria</taxon>
        <taxon>Enterobacterales</taxon>
        <taxon>Enterobacteriaceae</taxon>
        <taxon>Buttiauxella</taxon>
    </lineage>
</organism>
<dbReference type="InterPro" id="IPR036388">
    <property type="entry name" value="WH-like_DNA-bd_sf"/>
</dbReference>
<dbReference type="EMBL" id="LXEO01000050">
    <property type="protein sequence ID" value="OAT15644.1"/>
    <property type="molecule type" value="Genomic_DNA"/>
</dbReference>
<name>A0A1B7HJ24_9ENTR</name>
<protein>
    <recommendedName>
        <fullName evidence="4">HTH luxR-type domain-containing protein</fullName>
    </recommendedName>
</protein>
<evidence type="ECO:0000256" key="1">
    <source>
        <dbReference type="ARBA" id="ARBA00023015"/>
    </source>
</evidence>
<reference evidence="5 6" key="1">
    <citation type="submission" date="2016-04" db="EMBL/GenBank/DDBJ databases">
        <title>ATOL: Assembling a taxonomically balanced genome-scale reconstruction of the evolutionary history of the Enterobacteriaceae.</title>
        <authorList>
            <person name="Plunkett G.III."/>
            <person name="Neeno-Eckwall E.C."/>
            <person name="Glasner J.D."/>
            <person name="Perna N.T."/>
        </authorList>
    </citation>
    <scope>NUCLEOTIDE SEQUENCE [LARGE SCALE GENOMIC DNA]</scope>
    <source>
        <strain evidence="5 6">ATCC 51607</strain>
    </source>
</reference>
<feature type="domain" description="HTH luxR-type" evidence="4">
    <location>
        <begin position="154"/>
        <end position="219"/>
    </location>
</feature>
<dbReference type="Proteomes" id="UP000078286">
    <property type="component" value="Unassembled WGS sequence"/>
</dbReference>
<dbReference type="SMART" id="SM00421">
    <property type="entry name" value="HTH_LUXR"/>
    <property type="match status" value="1"/>
</dbReference>
<comment type="caution">
    <text evidence="5">The sequence shown here is derived from an EMBL/GenBank/DDBJ whole genome shotgun (WGS) entry which is preliminary data.</text>
</comment>
<dbReference type="RefSeq" id="WP_034460555.1">
    <property type="nucleotide sequence ID" value="NZ_LXEO01000050.1"/>
</dbReference>
<dbReference type="AlphaFoldDB" id="A0A1B7HJ24"/>
<dbReference type="Pfam" id="PF00196">
    <property type="entry name" value="GerE"/>
    <property type="match status" value="1"/>
</dbReference>
<dbReference type="InterPro" id="IPR016032">
    <property type="entry name" value="Sig_transdc_resp-reg_C-effctor"/>
</dbReference>
<gene>
    <name evidence="5" type="ORF">M979_3385</name>
</gene>
<dbReference type="PROSITE" id="PS50043">
    <property type="entry name" value="HTH_LUXR_2"/>
    <property type="match status" value="1"/>
</dbReference>
<dbReference type="InterPro" id="IPR000792">
    <property type="entry name" value="Tscrpt_reg_LuxR_C"/>
</dbReference>
<keyword evidence="1" id="KW-0805">Transcription regulation</keyword>
<dbReference type="CDD" id="cd06170">
    <property type="entry name" value="LuxR_C_like"/>
    <property type="match status" value="1"/>
</dbReference>
<proteinExistence type="predicted"/>
<dbReference type="PATRIC" id="fig|1354255.3.peg.3487"/>
<sequence>MLKNSNGLVSIFILTQNQFLKLGLESIIKEVFSKCDRDNVSYNIYEIINLNDLTIKMLRVGGKSIVFFDSDGFFFHDRLEMVNKINDTNLQFESVFLCDGSEYNKMSHFYNLLFKTVLNKSIPLRHTIMDIEGVILKMVGTRDFELRQDVLPEICTPFLRLTTREANVLKNIFKGKNTREIANNLYISEKTVLAHRSRIYSKFSVHSLSELYFFIRNSTHIKNL</sequence>
<evidence type="ECO:0000313" key="6">
    <source>
        <dbReference type="Proteomes" id="UP000078286"/>
    </source>
</evidence>
<evidence type="ECO:0000256" key="3">
    <source>
        <dbReference type="ARBA" id="ARBA00023163"/>
    </source>
</evidence>